<name>A0A7R9K608_TIMGE</name>
<evidence type="ECO:0000259" key="4">
    <source>
        <dbReference type="PROSITE" id="PS50250"/>
    </source>
</evidence>
<sequence>MLGLAKMGTCARNIHITNSKLQLEKPESSVGRILEPPLDEYQLGSPWVYDPSTVQVVLPLMIESLVTADTLLSAGTVLPNLAGNSLPGPSQGRNVEKRRIRVMPSSPLTEKVQEVVRLQPRFLVISRVDESENLRCVSPLVLERVISGAAESGVSIRKLCDGTIMIQTDNDIQTAKIMAIIEIPLSPLNHLKVKMEPHSFWFNLRCLWAMANKDPVEACRCQMILVTAFIKILQQQKDENWCLPVMYTVCLDVRLHAIKADKILSTKEHKNKKETLEKAAECLMSCFRICAADNRSSEEFTKRWGMLMLVNQMFKVYFRINKLHLCKPLIRAIEAFPMKHMFSLSQLVTYRYYVGRKAMFDCDYKSADTYLTFAFEKCHKTCLKNKRMILMYLVPVKMMRGYMPSKRVLEKYDLMQFWEVVEAVKQGNLQAFNATMEKHETFFVSYGLFLILERLKVNTYRSLFKTVCQMMKTHQIPIQVLLQALQVMGVSDIDLDETQCIVANLIYEGKIKGYISHQHQKLVVSKQNAFPILSSV</sequence>
<reference evidence="5" key="1">
    <citation type="submission" date="2020-11" db="EMBL/GenBank/DDBJ databases">
        <authorList>
            <person name="Tran Van P."/>
        </authorList>
    </citation>
    <scope>NUCLEOTIDE SEQUENCE</scope>
</reference>
<dbReference type="InterPro" id="IPR000717">
    <property type="entry name" value="PCI_dom"/>
</dbReference>
<dbReference type="InterPro" id="IPR036388">
    <property type="entry name" value="WH-like_DNA-bd_sf"/>
</dbReference>
<dbReference type="Gene3D" id="1.10.10.10">
    <property type="entry name" value="Winged helix-like DNA-binding domain superfamily/Winged helix DNA-binding domain"/>
    <property type="match status" value="1"/>
</dbReference>
<accession>A0A7R9K608</accession>
<feature type="domain" description="PCI" evidence="4">
    <location>
        <begin position="348"/>
        <end position="529"/>
    </location>
</feature>
<gene>
    <name evidence="5" type="ORF">TGEB3V08_LOCUS9639</name>
</gene>
<dbReference type="GO" id="GO:0016973">
    <property type="term" value="P:poly(A)+ mRNA export from nucleus"/>
    <property type="evidence" value="ECO:0007669"/>
    <property type="project" value="TreeGrafter"/>
</dbReference>
<dbReference type="PANTHER" id="PTHR12732:SF0">
    <property type="entry name" value="PCI DOMAIN-CONTAINING PROTEIN 2"/>
    <property type="match status" value="1"/>
</dbReference>
<dbReference type="PROSITE" id="PS50250">
    <property type="entry name" value="PCI"/>
    <property type="match status" value="1"/>
</dbReference>
<dbReference type="GO" id="GO:0003690">
    <property type="term" value="F:double-stranded DNA binding"/>
    <property type="evidence" value="ECO:0007669"/>
    <property type="project" value="InterPro"/>
</dbReference>
<dbReference type="GO" id="GO:0006368">
    <property type="term" value="P:transcription elongation by RNA polymerase II"/>
    <property type="evidence" value="ECO:0007669"/>
    <property type="project" value="TreeGrafter"/>
</dbReference>
<evidence type="ECO:0000256" key="3">
    <source>
        <dbReference type="ARBA" id="ARBA00072421"/>
    </source>
</evidence>
<dbReference type="GO" id="GO:0003723">
    <property type="term" value="F:RNA binding"/>
    <property type="evidence" value="ECO:0007669"/>
    <property type="project" value="InterPro"/>
</dbReference>
<evidence type="ECO:0000256" key="1">
    <source>
        <dbReference type="ARBA" id="ARBA00025771"/>
    </source>
</evidence>
<organism evidence="5">
    <name type="scientific">Timema genevievae</name>
    <name type="common">Walking stick</name>
    <dbReference type="NCBI Taxonomy" id="629358"/>
    <lineage>
        <taxon>Eukaryota</taxon>
        <taxon>Metazoa</taxon>
        <taxon>Ecdysozoa</taxon>
        <taxon>Arthropoda</taxon>
        <taxon>Hexapoda</taxon>
        <taxon>Insecta</taxon>
        <taxon>Pterygota</taxon>
        <taxon>Neoptera</taxon>
        <taxon>Polyneoptera</taxon>
        <taxon>Phasmatodea</taxon>
        <taxon>Timematodea</taxon>
        <taxon>Timematoidea</taxon>
        <taxon>Timematidae</taxon>
        <taxon>Timema</taxon>
    </lineage>
</organism>
<dbReference type="EMBL" id="OE844632">
    <property type="protein sequence ID" value="CAD7605831.1"/>
    <property type="molecule type" value="Genomic_DNA"/>
</dbReference>
<proteinExistence type="inferred from homology"/>
<dbReference type="Pfam" id="PF01399">
    <property type="entry name" value="PCI"/>
    <property type="match status" value="1"/>
</dbReference>
<dbReference type="SMART" id="SM00753">
    <property type="entry name" value="PAM"/>
    <property type="match status" value="1"/>
</dbReference>
<evidence type="ECO:0000256" key="2">
    <source>
        <dbReference type="ARBA" id="ARBA00033214"/>
    </source>
</evidence>
<dbReference type="AlphaFoldDB" id="A0A7R9K608"/>
<evidence type="ECO:0000313" key="5">
    <source>
        <dbReference type="EMBL" id="CAD7605831.1"/>
    </source>
</evidence>
<dbReference type="GO" id="GO:0000973">
    <property type="term" value="P:post-transcriptional tethering of RNA polymerase II gene DNA at nuclear periphery"/>
    <property type="evidence" value="ECO:0007669"/>
    <property type="project" value="TreeGrafter"/>
</dbReference>
<dbReference type="GO" id="GO:0070390">
    <property type="term" value="C:transcription export complex 2"/>
    <property type="evidence" value="ECO:0007669"/>
    <property type="project" value="TreeGrafter"/>
</dbReference>
<dbReference type="PANTHER" id="PTHR12732">
    <property type="entry name" value="UNCHARACTERIZED PROTEASOME COMPONENT REGION PCI-CONTAINING"/>
    <property type="match status" value="1"/>
</dbReference>
<comment type="similarity">
    <text evidence="1">Belongs to the CSN12 family.</text>
</comment>
<protein>
    <recommendedName>
        <fullName evidence="3">PCI domain-containing protein 2 homolog</fullName>
    </recommendedName>
    <alternativeName>
        <fullName evidence="2">CSN12-like protein</fullName>
    </alternativeName>
</protein>
<dbReference type="InterPro" id="IPR045114">
    <property type="entry name" value="Csn12-like"/>
</dbReference>
<dbReference type="FunFam" id="1.10.10.10:FF:000146">
    <property type="entry name" value="PCI domain-containing protein 2 homolog"/>
    <property type="match status" value="1"/>
</dbReference>